<comment type="caution">
    <text evidence="1">The sequence shown here is derived from an EMBL/GenBank/DDBJ whole genome shotgun (WGS) entry which is preliminary data.</text>
</comment>
<evidence type="ECO:0000313" key="1">
    <source>
        <dbReference type="EMBL" id="KRO71664.1"/>
    </source>
</evidence>
<reference evidence="1 2" key="1">
    <citation type="submission" date="2015-10" db="EMBL/GenBank/DDBJ databases">
        <title>Metagenome-Assembled Genomes uncover a global brackish microbiome.</title>
        <authorList>
            <person name="Hugerth L.W."/>
            <person name="Larsson J."/>
            <person name="Alneberg J."/>
            <person name="Lindh M.V."/>
            <person name="Legrand C."/>
            <person name="Pinhassi J."/>
            <person name="Andersson A.F."/>
        </authorList>
    </citation>
    <scope>NUCLEOTIDE SEQUENCE [LARGE SCALE GENOMIC DNA]</scope>
    <source>
        <strain evidence="1">BACL4 MAG-120507-bin80</strain>
    </source>
</reference>
<protein>
    <submittedName>
        <fullName evidence="1">Uncharacterized protein</fullName>
    </submittedName>
</protein>
<organism evidence="1 2">
    <name type="scientific">OM182 bacterium BACL3 MAG-120507-bin80</name>
    <dbReference type="NCBI Taxonomy" id="1655577"/>
    <lineage>
        <taxon>Bacteria</taxon>
        <taxon>Pseudomonadati</taxon>
        <taxon>Pseudomonadota</taxon>
        <taxon>Gammaproteobacteria</taxon>
        <taxon>OMG group</taxon>
        <taxon>OM182 clade</taxon>
    </lineage>
</organism>
<proteinExistence type="predicted"/>
<evidence type="ECO:0000313" key="2">
    <source>
        <dbReference type="Proteomes" id="UP000051934"/>
    </source>
</evidence>
<name>A0A0R2SEX9_9GAMM</name>
<accession>A0A0R2SEX9</accession>
<dbReference type="EMBL" id="LIBB01000152">
    <property type="protein sequence ID" value="KRO71664.1"/>
    <property type="molecule type" value="Genomic_DNA"/>
</dbReference>
<dbReference type="Proteomes" id="UP000051934">
    <property type="component" value="Unassembled WGS sequence"/>
</dbReference>
<sequence>MVMRGVPATPEKGMYIFFDVQRKAQEAAAWIGMRRNSISENRSGRALSIKTARPCTTLASGGKTVCGYFPVRFSDN</sequence>
<dbReference type="AlphaFoldDB" id="A0A0R2SEX9"/>
<gene>
    <name evidence="1" type="ORF">ABR69_06640</name>
</gene>